<gene>
    <name evidence="2" type="ORF">PDM28_17875</name>
</gene>
<dbReference type="Gene3D" id="1.10.443.10">
    <property type="entry name" value="Intergrase catalytic core"/>
    <property type="match status" value="1"/>
</dbReference>
<name>A0ABY9YCA7_9GAMM</name>
<proteinExistence type="predicted"/>
<organism evidence="2 3">
    <name type="scientific">Stenotrophomonas aracearum</name>
    <dbReference type="NCBI Taxonomy" id="3003272"/>
    <lineage>
        <taxon>Bacteria</taxon>
        <taxon>Pseudomonadati</taxon>
        <taxon>Pseudomonadota</taxon>
        <taxon>Gammaproteobacteria</taxon>
        <taxon>Lysobacterales</taxon>
        <taxon>Lysobacteraceae</taxon>
        <taxon>Stenotrophomonas</taxon>
    </lineage>
</organism>
<dbReference type="SUPFAM" id="SSF56349">
    <property type="entry name" value="DNA breaking-rejoining enzymes"/>
    <property type="match status" value="1"/>
</dbReference>
<dbReference type="Proteomes" id="UP001305421">
    <property type="component" value="Chromosome"/>
</dbReference>
<dbReference type="EMBL" id="CP115543">
    <property type="protein sequence ID" value="WNH48504.1"/>
    <property type="molecule type" value="Genomic_DNA"/>
</dbReference>
<dbReference type="InterPro" id="IPR011010">
    <property type="entry name" value="DNA_brk_join_enz"/>
</dbReference>
<accession>A0ABY9YCA7</accession>
<evidence type="ECO:0008006" key="4">
    <source>
        <dbReference type="Google" id="ProtNLM"/>
    </source>
</evidence>
<dbReference type="InterPro" id="IPR013762">
    <property type="entry name" value="Integrase-like_cat_sf"/>
</dbReference>
<sequence length="508" mass="57307">MSKIAKLIKPSGAKHTLRILHDLYEARDDLGFFILHRDQIVALAARLPDHQRIQTPYIPPRIWTFVMQRSLLFIDEFLAVAEEYSTTFTQLVDEKLQETGTPAQPTRALTALASKWLLNTHSFTDVMSSIATLVNLSASIQIISYSLMRIEEASSLPLNCLVIERDALGDTIYLLRGKTTKTVKDYSARWIVSSDCERAVRAAKIVAKLRLDSRRKRLGEESIIPDDAPLFPRSYEPWQGRKSAPESHYWDLNVTKDPQELPRELARHPKLIPSSSLEITETDMVVSRHLNPMALATKIEAGLTWRLGWHQLRRTGAVNMLSSGIVSDLSLQYQLKHTGLTMSRYYGRGHLLLGARMNDGARGEYVRNMYQILAHEFSNLRSDQFVSPYGERHKDRLINIVSATDHKTLVAAGKSGKIQYRQHLLGGCATPKPCSFGGFENVVACSLPKPCEYLLYDRTRVDKFRHLLDDTLRRLASAAPDSPLHVALTGQVKALKSAINYCDSSNEN</sequence>
<protein>
    <recommendedName>
        <fullName evidence="4">Integrase</fullName>
    </recommendedName>
</protein>
<keyword evidence="1" id="KW-0233">DNA recombination</keyword>
<dbReference type="RefSeq" id="WP_311183063.1">
    <property type="nucleotide sequence ID" value="NZ_CP115543.1"/>
</dbReference>
<keyword evidence="3" id="KW-1185">Reference proteome</keyword>
<reference evidence="2 3" key="1">
    <citation type="submission" date="2022-12" db="EMBL/GenBank/DDBJ databases">
        <title>Two new species, Stenotrophomonas aracearum and Stenotrophomonas oahuensis, isolated from Anthurium (Araceae family) in Hawaii.</title>
        <authorList>
            <person name="Chunag S.C."/>
            <person name="Dobhal S."/>
            <person name="Alvarez A."/>
            <person name="Arif M."/>
        </authorList>
    </citation>
    <scope>NUCLEOTIDE SEQUENCE [LARGE SCALE GENOMIC DNA]</scope>
    <source>
        <strain evidence="2 3">A5588</strain>
    </source>
</reference>
<evidence type="ECO:0000256" key="1">
    <source>
        <dbReference type="ARBA" id="ARBA00023172"/>
    </source>
</evidence>
<evidence type="ECO:0000313" key="2">
    <source>
        <dbReference type="EMBL" id="WNH48504.1"/>
    </source>
</evidence>
<evidence type="ECO:0000313" key="3">
    <source>
        <dbReference type="Proteomes" id="UP001305421"/>
    </source>
</evidence>